<dbReference type="SUPFAM" id="SSF81324">
    <property type="entry name" value="Voltage-gated potassium channels"/>
    <property type="match status" value="1"/>
</dbReference>
<feature type="transmembrane region" description="Helical" evidence="1">
    <location>
        <begin position="142"/>
        <end position="164"/>
    </location>
</feature>
<dbReference type="Proteomes" id="UP001199469">
    <property type="component" value="Unassembled WGS sequence"/>
</dbReference>
<dbReference type="RefSeq" id="WP_230740785.1">
    <property type="nucleotide sequence ID" value="NZ_JAJNDB010000011.1"/>
</dbReference>
<dbReference type="InterPro" id="IPR009781">
    <property type="entry name" value="DUF1345"/>
</dbReference>
<keyword evidence="1" id="KW-0812">Transmembrane</keyword>
<dbReference type="Pfam" id="PF07077">
    <property type="entry name" value="DUF1345"/>
    <property type="match status" value="1"/>
</dbReference>
<feature type="transmembrane region" description="Helical" evidence="1">
    <location>
        <begin position="112"/>
        <end position="130"/>
    </location>
</feature>
<keyword evidence="3" id="KW-1185">Reference proteome</keyword>
<evidence type="ECO:0000313" key="3">
    <source>
        <dbReference type="Proteomes" id="UP001199469"/>
    </source>
</evidence>
<protein>
    <submittedName>
        <fullName evidence="2">DUF1345 domain-containing protein</fullName>
    </submittedName>
</protein>
<feature type="transmembrane region" description="Helical" evidence="1">
    <location>
        <begin position="59"/>
        <end position="80"/>
    </location>
</feature>
<keyword evidence="1" id="KW-1133">Transmembrane helix</keyword>
<reference evidence="2 3" key="1">
    <citation type="submission" date="2021-11" db="EMBL/GenBank/DDBJ databases">
        <title>Draft genome sequence of Actinomycetospora sp. SF1 isolated from the rhizosphere soil.</title>
        <authorList>
            <person name="Duangmal K."/>
            <person name="Chantavorakit T."/>
        </authorList>
    </citation>
    <scope>NUCLEOTIDE SEQUENCE [LARGE SCALE GENOMIC DNA]</scope>
    <source>
        <strain evidence="2 3">TBRC 5722</strain>
    </source>
</reference>
<feature type="transmembrane region" description="Helical" evidence="1">
    <location>
        <begin position="189"/>
        <end position="209"/>
    </location>
</feature>
<sequence length="240" mass="26056">MQRADEPAVAPLDRTVPALCSDGRRALIATTVAVAVPVVVGLVLGQLDPGLNATATRLVLGLTGWNLFVVIYVVMTLRVFRSADPEDFAARIRRRSASRGWTMRRLTPGGDGPTFAIEAALVAFAVVLVLPHVNAIEVRDLVLIPVTISILLCSWCLAVVSYALHYAQKDLAEPGLEFPGTRTHTFADYRYFSVAVATTFGATDVNITTPRMRRVVNVHTLLTFAYNSVIVALLASFLIH</sequence>
<evidence type="ECO:0000256" key="1">
    <source>
        <dbReference type="SAM" id="Phobius"/>
    </source>
</evidence>
<dbReference type="Gene3D" id="1.10.287.70">
    <property type="match status" value="1"/>
</dbReference>
<feature type="transmembrane region" description="Helical" evidence="1">
    <location>
        <begin position="221"/>
        <end position="239"/>
    </location>
</feature>
<gene>
    <name evidence="2" type="ORF">LQ327_32630</name>
</gene>
<organism evidence="2 3">
    <name type="scientific">Actinomycetospora endophytica</name>
    <dbReference type="NCBI Taxonomy" id="2291215"/>
    <lineage>
        <taxon>Bacteria</taxon>
        <taxon>Bacillati</taxon>
        <taxon>Actinomycetota</taxon>
        <taxon>Actinomycetes</taxon>
        <taxon>Pseudonocardiales</taxon>
        <taxon>Pseudonocardiaceae</taxon>
        <taxon>Actinomycetospora</taxon>
    </lineage>
</organism>
<evidence type="ECO:0000313" key="2">
    <source>
        <dbReference type="EMBL" id="MCD2198126.1"/>
    </source>
</evidence>
<comment type="caution">
    <text evidence="2">The sequence shown here is derived from an EMBL/GenBank/DDBJ whole genome shotgun (WGS) entry which is preliminary data.</text>
</comment>
<dbReference type="EMBL" id="JAJNDB010000011">
    <property type="protein sequence ID" value="MCD2198126.1"/>
    <property type="molecule type" value="Genomic_DNA"/>
</dbReference>
<name>A0ABS8PIP9_9PSEU</name>
<proteinExistence type="predicted"/>
<accession>A0ABS8PIP9</accession>
<feature type="transmembrane region" description="Helical" evidence="1">
    <location>
        <begin position="26"/>
        <end position="47"/>
    </location>
</feature>
<keyword evidence="1" id="KW-0472">Membrane</keyword>